<proteinExistence type="predicted"/>
<gene>
    <name evidence="1" type="ORF">SAMN04487996_111299</name>
</gene>
<name>A0A1G7MKG9_9BACT</name>
<evidence type="ECO:0000313" key="2">
    <source>
        <dbReference type="Proteomes" id="UP000198748"/>
    </source>
</evidence>
<dbReference type="EMBL" id="FNAN01000011">
    <property type="protein sequence ID" value="SDF62106.1"/>
    <property type="molecule type" value="Genomic_DNA"/>
</dbReference>
<dbReference type="Proteomes" id="UP000198748">
    <property type="component" value="Unassembled WGS sequence"/>
</dbReference>
<dbReference type="AlphaFoldDB" id="A0A1G7MKG9"/>
<reference evidence="2" key="1">
    <citation type="submission" date="2016-10" db="EMBL/GenBank/DDBJ databases">
        <authorList>
            <person name="Varghese N."/>
            <person name="Submissions S."/>
        </authorList>
    </citation>
    <scope>NUCLEOTIDE SEQUENCE [LARGE SCALE GENOMIC DNA]</scope>
    <source>
        <strain evidence="2">DSM 25329</strain>
    </source>
</reference>
<sequence>MAITVITTHSLPSCRSNLATGPWGWALDTKGSSAESRKQNRAAYLDKLFIGNTGLADLFIYLLVVKHYFYPARAEPELGNP</sequence>
<protein>
    <submittedName>
        <fullName evidence="1">Uncharacterized protein</fullName>
    </submittedName>
</protein>
<accession>A0A1G7MKG9</accession>
<organism evidence="1 2">
    <name type="scientific">Dyadobacter soli</name>
    <dbReference type="NCBI Taxonomy" id="659014"/>
    <lineage>
        <taxon>Bacteria</taxon>
        <taxon>Pseudomonadati</taxon>
        <taxon>Bacteroidota</taxon>
        <taxon>Cytophagia</taxon>
        <taxon>Cytophagales</taxon>
        <taxon>Spirosomataceae</taxon>
        <taxon>Dyadobacter</taxon>
    </lineage>
</organism>
<keyword evidence="2" id="KW-1185">Reference proteome</keyword>
<evidence type="ECO:0000313" key="1">
    <source>
        <dbReference type="EMBL" id="SDF62106.1"/>
    </source>
</evidence>